<accession>W9Y3J4</accession>
<name>W9Y3J4_9EURO</name>
<dbReference type="OrthoDB" id="10260017at2759"/>
<dbReference type="AlphaFoldDB" id="W9Y3J4"/>
<dbReference type="HOGENOM" id="CLU_049918_2_0_1"/>
<feature type="region of interest" description="Disordered" evidence="3">
    <location>
        <begin position="241"/>
        <end position="260"/>
    </location>
</feature>
<comment type="similarity">
    <text evidence="1 2">Belongs to the arylamine N-acetyltransferase family.</text>
</comment>
<sequence>MARHTFTREQIDRYFDRICLAPSQRIYNVVELADSDKVTFLNLLQKHQLCKMPWENLSMHYSWHRVINVRPAYLFKKMVYSAGVGGYCMEANYLFHLILHSLGFDVFMAGSRIFRTNTNSYGGWTHVVNLVTIAGVKYLLDGGMGPNGPNYPMPLHDGKVVTQIAPAQMRLDYEGIAQNLDKSQKVWVYKHRYDETAEMVPVYCFPDFEFLPADIESMNFEPMLNPKAVFARKVMAVRFTTDRETDDSSDGPGSPSQEALEGEIDGSLSLNHDVLKWRRHGKKFLELTLDTEAARLRALKRYFGITLQDEDVEAIHGTRAQVGPDTELSGPP</sequence>
<protein>
    <submittedName>
        <fullName evidence="4">Uncharacterized protein</fullName>
    </submittedName>
</protein>
<evidence type="ECO:0000256" key="2">
    <source>
        <dbReference type="RuleBase" id="RU003452"/>
    </source>
</evidence>
<dbReference type="Proteomes" id="UP000019478">
    <property type="component" value="Unassembled WGS sequence"/>
</dbReference>
<proteinExistence type="inferred from homology"/>
<dbReference type="eggNOG" id="ENOG502RD0D">
    <property type="taxonomic scope" value="Eukaryota"/>
</dbReference>
<dbReference type="InterPro" id="IPR001447">
    <property type="entry name" value="Arylamine_N-AcTrfase"/>
</dbReference>
<dbReference type="EMBL" id="AMGY01000004">
    <property type="protein sequence ID" value="EXJ84220.1"/>
    <property type="molecule type" value="Genomic_DNA"/>
</dbReference>
<dbReference type="InterPro" id="IPR038765">
    <property type="entry name" value="Papain-like_cys_pep_sf"/>
</dbReference>
<evidence type="ECO:0000313" key="5">
    <source>
        <dbReference type="Proteomes" id="UP000019478"/>
    </source>
</evidence>
<dbReference type="GO" id="GO:0016407">
    <property type="term" value="F:acetyltransferase activity"/>
    <property type="evidence" value="ECO:0007669"/>
    <property type="project" value="InterPro"/>
</dbReference>
<keyword evidence="2" id="KW-0012">Acyltransferase</keyword>
<evidence type="ECO:0000313" key="4">
    <source>
        <dbReference type="EMBL" id="EXJ84220.1"/>
    </source>
</evidence>
<dbReference type="Pfam" id="PF00797">
    <property type="entry name" value="Acetyltransf_2"/>
    <property type="match status" value="1"/>
</dbReference>
<reference evidence="4 5" key="1">
    <citation type="submission" date="2013-03" db="EMBL/GenBank/DDBJ databases">
        <title>The Genome Sequence of Capronia epimyces CBS 606.96.</title>
        <authorList>
            <consortium name="The Broad Institute Genomics Platform"/>
            <person name="Cuomo C."/>
            <person name="de Hoog S."/>
            <person name="Gorbushina A."/>
            <person name="Walker B."/>
            <person name="Young S.K."/>
            <person name="Zeng Q."/>
            <person name="Gargeya S."/>
            <person name="Fitzgerald M."/>
            <person name="Haas B."/>
            <person name="Abouelleil A."/>
            <person name="Allen A.W."/>
            <person name="Alvarado L."/>
            <person name="Arachchi H.M."/>
            <person name="Berlin A.M."/>
            <person name="Chapman S.B."/>
            <person name="Gainer-Dewar J."/>
            <person name="Goldberg J."/>
            <person name="Griggs A."/>
            <person name="Gujja S."/>
            <person name="Hansen M."/>
            <person name="Howarth C."/>
            <person name="Imamovic A."/>
            <person name="Ireland A."/>
            <person name="Larimer J."/>
            <person name="McCowan C."/>
            <person name="Murphy C."/>
            <person name="Pearson M."/>
            <person name="Poon T.W."/>
            <person name="Priest M."/>
            <person name="Roberts A."/>
            <person name="Saif S."/>
            <person name="Shea T."/>
            <person name="Sisk P."/>
            <person name="Sykes S."/>
            <person name="Wortman J."/>
            <person name="Nusbaum C."/>
            <person name="Birren B."/>
        </authorList>
    </citation>
    <scope>NUCLEOTIDE SEQUENCE [LARGE SCALE GENOMIC DNA]</scope>
    <source>
        <strain evidence="4 5">CBS 606.96</strain>
    </source>
</reference>
<dbReference type="PANTHER" id="PTHR11786">
    <property type="entry name" value="N-HYDROXYARYLAMINE O-ACETYLTRANSFERASE"/>
    <property type="match status" value="1"/>
</dbReference>
<dbReference type="InterPro" id="IPR053710">
    <property type="entry name" value="Arylamine_NAT_domain_sf"/>
</dbReference>
<dbReference type="GeneID" id="19169005"/>
<keyword evidence="2" id="KW-0808">Transferase</keyword>
<organism evidence="4 5">
    <name type="scientific">Capronia epimyces CBS 606.96</name>
    <dbReference type="NCBI Taxonomy" id="1182542"/>
    <lineage>
        <taxon>Eukaryota</taxon>
        <taxon>Fungi</taxon>
        <taxon>Dikarya</taxon>
        <taxon>Ascomycota</taxon>
        <taxon>Pezizomycotina</taxon>
        <taxon>Eurotiomycetes</taxon>
        <taxon>Chaetothyriomycetidae</taxon>
        <taxon>Chaetothyriales</taxon>
        <taxon>Herpotrichiellaceae</taxon>
        <taxon>Capronia</taxon>
    </lineage>
</organism>
<evidence type="ECO:0000256" key="1">
    <source>
        <dbReference type="ARBA" id="ARBA00006547"/>
    </source>
</evidence>
<gene>
    <name evidence="4" type="ORF">A1O3_04887</name>
</gene>
<dbReference type="RefSeq" id="XP_007733205.1">
    <property type="nucleotide sequence ID" value="XM_007735015.1"/>
</dbReference>
<dbReference type="PRINTS" id="PR01543">
    <property type="entry name" value="ANATRNSFRASE"/>
</dbReference>
<evidence type="ECO:0000256" key="3">
    <source>
        <dbReference type="SAM" id="MobiDB-lite"/>
    </source>
</evidence>
<dbReference type="Gene3D" id="3.30.2140.20">
    <property type="match status" value="1"/>
</dbReference>
<comment type="caution">
    <text evidence="4">The sequence shown here is derived from an EMBL/GenBank/DDBJ whole genome shotgun (WGS) entry which is preliminary data.</text>
</comment>
<dbReference type="SUPFAM" id="SSF54001">
    <property type="entry name" value="Cysteine proteinases"/>
    <property type="match status" value="1"/>
</dbReference>
<dbReference type="STRING" id="1182542.W9Y3J4"/>
<dbReference type="PANTHER" id="PTHR11786:SF0">
    <property type="entry name" value="ARYLAMINE N-ACETYLTRANSFERASE 4-RELATED"/>
    <property type="match status" value="1"/>
</dbReference>
<keyword evidence="5" id="KW-1185">Reference proteome</keyword>